<dbReference type="EMBL" id="BKCJ010009108">
    <property type="protein sequence ID" value="GEU85429.1"/>
    <property type="molecule type" value="Genomic_DNA"/>
</dbReference>
<proteinExistence type="predicted"/>
<protein>
    <submittedName>
        <fullName evidence="1">Uncharacterized protein</fullName>
    </submittedName>
</protein>
<accession>A0A6L2NJ10</accession>
<reference evidence="1" key="1">
    <citation type="journal article" date="2019" name="Sci. Rep.">
        <title>Draft genome of Tanacetum cinerariifolium, the natural source of mosquito coil.</title>
        <authorList>
            <person name="Yamashiro T."/>
            <person name="Shiraishi A."/>
            <person name="Satake H."/>
            <person name="Nakayama K."/>
        </authorList>
    </citation>
    <scope>NUCLEOTIDE SEQUENCE</scope>
</reference>
<gene>
    <name evidence="1" type="ORF">Tci_057407</name>
</gene>
<organism evidence="1">
    <name type="scientific">Tanacetum cinerariifolium</name>
    <name type="common">Dalmatian daisy</name>
    <name type="synonym">Chrysanthemum cinerariifolium</name>
    <dbReference type="NCBI Taxonomy" id="118510"/>
    <lineage>
        <taxon>Eukaryota</taxon>
        <taxon>Viridiplantae</taxon>
        <taxon>Streptophyta</taxon>
        <taxon>Embryophyta</taxon>
        <taxon>Tracheophyta</taxon>
        <taxon>Spermatophyta</taxon>
        <taxon>Magnoliopsida</taxon>
        <taxon>eudicotyledons</taxon>
        <taxon>Gunneridae</taxon>
        <taxon>Pentapetalae</taxon>
        <taxon>asterids</taxon>
        <taxon>campanulids</taxon>
        <taxon>Asterales</taxon>
        <taxon>Asteraceae</taxon>
        <taxon>Asteroideae</taxon>
        <taxon>Anthemideae</taxon>
        <taxon>Anthemidinae</taxon>
        <taxon>Tanacetum</taxon>
    </lineage>
</organism>
<comment type="caution">
    <text evidence="1">The sequence shown here is derived from an EMBL/GenBank/DDBJ whole genome shotgun (WGS) entry which is preliminary data.</text>
</comment>
<feature type="non-terminal residue" evidence="1">
    <location>
        <position position="13"/>
    </location>
</feature>
<name>A0A6L2NJ10_TANCI</name>
<sequence>MERHYVVLSDSDM</sequence>
<evidence type="ECO:0000313" key="1">
    <source>
        <dbReference type="EMBL" id="GEU85429.1"/>
    </source>
</evidence>